<dbReference type="EMBL" id="CAJVCH010551436">
    <property type="protein sequence ID" value="CAG7829429.1"/>
    <property type="molecule type" value="Genomic_DNA"/>
</dbReference>
<dbReference type="AlphaFoldDB" id="A0A8J2LBZ3"/>
<evidence type="ECO:0000313" key="1">
    <source>
        <dbReference type="EMBL" id="CAG7829429.1"/>
    </source>
</evidence>
<sequence length="296" mass="33397">MMGSSARKTREGKVQTFLCTFYLWRDFRISIPELRYFPWIQGRSINFKSSRFTQSNIPKIVDNMVLASWLLKVSLWITMILIRNRAEARTAPYLETNEIVVNERAAPLPSCGTRSICGFLQANSRGINQERICNCENGLNACPMTWDPFDGHSVTQGSDQYKTCELAPTLKPCEGMQTAYTSRTVFSKTTDDILSKADYIKCICPDSHNYVTANQYFEDLDAETEAMEFTYVCAPLPVCQIGDTCKTISTKGPHFLVNRKCVCPGNQRCPTVTGEGVKSYEMGKGNVHLVHCQHPH</sequence>
<comment type="caution">
    <text evidence="1">The sequence shown here is derived from an EMBL/GenBank/DDBJ whole genome shotgun (WGS) entry which is preliminary data.</text>
</comment>
<evidence type="ECO:0000313" key="2">
    <source>
        <dbReference type="Proteomes" id="UP000708208"/>
    </source>
</evidence>
<accession>A0A8J2LBZ3</accession>
<reference evidence="1" key="1">
    <citation type="submission" date="2021-06" db="EMBL/GenBank/DDBJ databases">
        <authorList>
            <person name="Hodson N. C."/>
            <person name="Mongue J. A."/>
            <person name="Jaron S. K."/>
        </authorList>
    </citation>
    <scope>NUCLEOTIDE SEQUENCE</scope>
</reference>
<organism evidence="1 2">
    <name type="scientific">Allacma fusca</name>
    <dbReference type="NCBI Taxonomy" id="39272"/>
    <lineage>
        <taxon>Eukaryota</taxon>
        <taxon>Metazoa</taxon>
        <taxon>Ecdysozoa</taxon>
        <taxon>Arthropoda</taxon>
        <taxon>Hexapoda</taxon>
        <taxon>Collembola</taxon>
        <taxon>Symphypleona</taxon>
        <taxon>Sminthuridae</taxon>
        <taxon>Allacma</taxon>
    </lineage>
</organism>
<proteinExistence type="predicted"/>
<keyword evidence="2" id="KW-1185">Reference proteome</keyword>
<name>A0A8J2LBZ3_9HEXA</name>
<dbReference type="Proteomes" id="UP000708208">
    <property type="component" value="Unassembled WGS sequence"/>
</dbReference>
<dbReference type="OrthoDB" id="6489792at2759"/>
<protein>
    <submittedName>
        <fullName evidence="1">Uncharacterized protein</fullName>
    </submittedName>
</protein>
<gene>
    <name evidence="1" type="ORF">AFUS01_LOCUS39291</name>
</gene>